<dbReference type="CDD" id="cd03031">
    <property type="entry name" value="GRX_GRX_like"/>
    <property type="match status" value="1"/>
</dbReference>
<dbReference type="Proteomes" id="UP001229421">
    <property type="component" value="Unassembled WGS sequence"/>
</dbReference>
<dbReference type="Pfam" id="PF23733">
    <property type="entry name" value="GRXCR1-2_C"/>
    <property type="match status" value="1"/>
</dbReference>
<sequence length="434" mass="48267">MGCSASRSSPPFPFTTTITTTATIIDHHHNQTQTPPSISSNSSPSHHNFTSPFSDHHYNSSSTPNFTSPVSKTISLPTPLIHHPPLHKNDSNHFVSLTSTTYGSLTTTPFTAVNSGTDNFKTLDDPENPNSSPDSVINTWELMEGLDEDFESNQFSQLMNDSKKLNSKSKPYVSFGLDGPYELIDYSEIKPLWKHLSEESLLSKLDSNLISSYNQALCSKSKLSTSIAAVNVTDSVSVTENPNSTKGGFYLSGCEDRVVLYYTTLRGIRKTYEDCCEIRLILKGFRVFVDERDISMDSSYKQELKSVFEGKGFSLPQVFIRGKLIGGADEIKRLHEEGKLFEFMKGFPVIDHGIVCDSCGDARFVPCPNCSGSRKVFEEDEGRAIRCPHCNENGLIRSKCKAHSSTETPQIINHVSMLSLFQSLYEIKPDQIIK</sequence>
<protein>
    <recommendedName>
        <fullName evidence="2">Glutaredoxin domain-containing protein</fullName>
    </recommendedName>
</protein>
<feature type="compositionally biased region" description="Low complexity" evidence="1">
    <location>
        <begin position="34"/>
        <end position="53"/>
    </location>
</feature>
<keyword evidence="4" id="KW-1185">Reference proteome</keyword>
<feature type="region of interest" description="Disordered" evidence="1">
    <location>
        <begin position="29"/>
        <end position="70"/>
    </location>
</feature>
<dbReference type="PANTHER" id="PTHR45669:SF18">
    <property type="entry name" value="GLUTAREDOXIN FAMILY PROTEIN"/>
    <property type="match status" value="1"/>
</dbReference>
<reference evidence="3" key="1">
    <citation type="journal article" date="2023" name="bioRxiv">
        <title>Improved chromosome-level genome assembly for marigold (Tagetes erecta).</title>
        <authorList>
            <person name="Jiang F."/>
            <person name="Yuan L."/>
            <person name="Wang S."/>
            <person name="Wang H."/>
            <person name="Xu D."/>
            <person name="Wang A."/>
            <person name="Fan W."/>
        </authorList>
    </citation>
    <scope>NUCLEOTIDE SEQUENCE</scope>
    <source>
        <strain evidence="3">WSJ</strain>
        <tissue evidence="3">Leaf</tissue>
    </source>
</reference>
<name>A0AAD8KYV3_TARER</name>
<dbReference type="Pfam" id="PF00462">
    <property type="entry name" value="Glutaredoxin"/>
    <property type="match status" value="1"/>
</dbReference>
<feature type="domain" description="Glutaredoxin" evidence="2">
    <location>
        <begin position="259"/>
        <end position="325"/>
    </location>
</feature>
<dbReference type="InterPro" id="IPR002109">
    <property type="entry name" value="Glutaredoxin"/>
</dbReference>
<evidence type="ECO:0000313" key="3">
    <source>
        <dbReference type="EMBL" id="KAK1428892.1"/>
    </source>
</evidence>
<dbReference type="PROSITE" id="PS51354">
    <property type="entry name" value="GLUTAREDOXIN_2"/>
    <property type="match status" value="1"/>
</dbReference>
<accession>A0AAD8KYV3</accession>
<evidence type="ECO:0000259" key="2">
    <source>
        <dbReference type="Pfam" id="PF00462"/>
    </source>
</evidence>
<proteinExistence type="predicted"/>
<gene>
    <name evidence="3" type="ORF">QVD17_17732</name>
</gene>
<dbReference type="AlphaFoldDB" id="A0AAD8KYV3"/>
<organism evidence="3 4">
    <name type="scientific">Tagetes erecta</name>
    <name type="common">African marigold</name>
    <dbReference type="NCBI Taxonomy" id="13708"/>
    <lineage>
        <taxon>Eukaryota</taxon>
        <taxon>Viridiplantae</taxon>
        <taxon>Streptophyta</taxon>
        <taxon>Embryophyta</taxon>
        <taxon>Tracheophyta</taxon>
        <taxon>Spermatophyta</taxon>
        <taxon>Magnoliopsida</taxon>
        <taxon>eudicotyledons</taxon>
        <taxon>Gunneridae</taxon>
        <taxon>Pentapetalae</taxon>
        <taxon>asterids</taxon>
        <taxon>campanulids</taxon>
        <taxon>Asterales</taxon>
        <taxon>Asteraceae</taxon>
        <taxon>Asteroideae</taxon>
        <taxon>Heliantheae alliance</taxon>
        <taxon>Tageteae</taxon>
        <taxon>Tagetes</taxon>
    </lineage>
</organism>
<dbReference type="SUPFAM" id="SSF52833">
    <property type="entry name" value="Thioredoxin-like"/>
    <property type="match status" value="1"/>
</dbReference>
<dbReference type="Gene3D" id="3.40.30.10">
    <property type="entry name" value="Glutaredoxin"/>
    <property type="match status" value="1"/>
</dbReference>
<dbReference type="EMBL" id="JAUHHV010000004">
    <property type="protein sequence ID" value="KAK1428892.1"/>
    <property type="molecule type" value="Genomic_DNA"/>
</dbReference>
<comment type="caution">
    <text evidence="3">The sequence shown here is derived from an EMBL/GenBank/DDBJ whole genome shotgun (WGS) entry which is preliminary data.</text>
</comment>
<dbReference type="InterPro" id="IPR036249">
    <property type="entry name" value="Thioredoxin-like_sf"/>
</dbReference>
<dbReference type="PANTHER" id="PTHR45669">
    <property type="entry name" value="GLUTAREDOXIN DOMAIN-CONTAINING CYSTEINE-RICH PROTEIN CG12206-RELATED"/>
    <property type="match status" value="1"/>
</dbReference>
<feature type="compositionally biased region" description="Polar residues" evidence="1">
    <location>
        <begin position="59"/>
        <end position="70"/>
    </location>
</feature>
<evidence type="ECO:0000313" key="4">
    <source>
        <dbReference type="Proteomes" id="UP001229421"/>
    </source>
</evidence>
<evidence type="ECO:0000256" key="1">
    <source>
        <dbReference type="SAM" id="MobiDB-lite"/>
    </source>
</evidence>